<dbReference type="RefSeq" id="WP_153282255.1">
    <property type="nucleotide sequence ID" value="NZ_CP045644.1"/>
</dbReference>
<protein>
    <submittedName>
        <fullName evidence="1">Uncharacterized protein</fullName>
    </submittedName>
</protein>
<reference evidence="1 2" key="1">
    <citation type="submission" date="2019-10" db="EMBL/GenBank/DDBJ databases">
        <title>Complete genome sequence of Variovorax paradoxus 5C-2.</title>
        <authorList>
            <person name="Gogoleva N.E."/>
            <person name="Balkin A.S."/>
        </authorList>
    </citation>
    <scope>NUCLEOTIDE SEQUENCE [LARGE SCALE GENOMIC DNA]</scope>
    <source>
        <strain evidence="1 2">5C-2</strain>
    </source>
</reference>
<dbReference type="Proteomes" id="UP000326780">
    <property type="component" value="Chromosome"/>
</dbReference>
<dbReference type="EMBL" id="CP045644">
    <property type="protein sequence ID" value="QFZ83542.1"/>
    <property type="molecule type" value="Genomic_DNA"/>
</dbReference>
<evidence type="ECO:0000313" key="2">
    <source>
        <dbReference type="Proteomes" id="UP000326780"/>
    </source>
</evidence>
<evidence type="ECO:0000313" key="1">
    <source>
        <dbReference type="EMBL" id="QFZ83542.1"/>
    </source>
</evidence>
<sequence length="317" mass="35440">MDSARDRRTSHIIDAEQLWDMEVIEKDGFVCPGCAVDVFPASYLKDINKRRPYFKIGKGGAHAPGCGIAGFLSARASAVRRRGIARASGELPIPFPSRLVMDPMLETVTLAAPCLAKQSMAAKLRPPQPALPTGDPTYHGHTVSTLRPICRIFMEFPNDRKQLAIRIPGVAGRTYGTAFRQLGFTGIRAQPVPTGLFYAALSWDFATKGAGNEEWTLNAGAWPMGAKRPTALYRVRINWSGWTDLQRATLRHELQRARKEVVGKKGIREKAWLFFVGRQDRDDPGLFVVDRYPLISCRVGEMRRPKQHSAIGRSRWR</sequence>
<dbReference type="AlphaFoldDB" id="A0A5Q0M523"/>
<name>A0A5Q0M523_VARPD</name>
<gene>
    <name evidence="1" type="ORF">GFK26_12625</name>
</gene>
<organism evidence="1 2">
    <name type="scientific">Variovorax paradoxus</name>
    <dbReference type="NCBI Taxonomy" id="34073"/>
    <lineage>
        <taxon>Bacteria</taxon>
        <taxon>Pseudomonadati</taxon>
        <taxon>Pseudomonadota</taxon>
        <taxon>Betaproteobacteria</taxon>
        <taxon>Burkholderiales</taxon>
        <taxon>Comamonadaceae</taxon>
        <taxon>Variovorax</taxon>
    </lineage>
</organism>
<accession>A0A5Q0M523</accession>
<proteinExistence type="predicted"/>